<accession>A6GCL3</accession>
<evidence type="ECO:0000313" key="1">
    <source>
        <dbReference type="EMBL" id="EDM76365.1"/>
    </source>
</evidence>
<gene>
    <name evidence="1" type="ORF">PPSIR1_07360</name>
</gene>
<name>A6GCL3_9BACT</name>
<proteinExistence type="predicted"/>
<comment type="caution">
    <text evidence="1">The sequence shown here is derived from an EMBL/GenBank/DDBJ whole genome shotgun (WGS) entry which is preliminary data.</text>
</comment>
<dbReference type="Proteomes" id="UP000005801">
    <property type="component" value="Unassembled WGS sequence"/>
</dbReference>
<reference evidence="1 2" key="1">
    <citation type="submission" date="2007-06" db="EMBL/GenBank/DDBJ databases">
        <authorList>
            <person name="Shimkets L."/>
            <person name="Ferriera S."/>
            <person name="Johnson J."/>
            <person name="Kravitz S."/>
            <person name="Beeson K."/>
            <person name="Sutton G."/>
            <person name="Rogers Y.-H."/>
            <person name="Friedman R."/>
            <person name="Frazier M."/>
            <person name="Venter J.C."/>
        </authorList>
    </citation>
    <scope>NUCLEOTIDE SEQUENCE [LARGE SCALE GENOMIC DNA]</scope>
    <source>
        <strain evidence="1 2">SIR-1</strain>
    </source>
</reference>
<sequence>MDHGALHWQRREADGRVLLYGSLAWERAPLSAQAIRDEHGVFLGVGAVE</sequence>
<evidence type="ECO:0000313" key="2">
    <source>
        <dbReference type="Proteomes" id="UP000005801"/>
    </source>
</evidence>
<dbReference type="EMBL" id="ABCS01000066">
    <property type="protein sequence ID" value="EDM76365.1"/>
    <property type="molecule type" value="Genomic_DNA"/>
</dbReference>
<protein>
    <submittedName>
        <fullName evidence="1">Predicted transporter</fullName>
    </submittedName>
</protein>
<organism evidence="1 2">
    <name type="scientific">Plesiocystis pacifica SIR-1</name>
    <dbReference type="NCBI Taxonomy" id="391625"/>
    <lineage>
        <taxon>Bacteria</taxon>
        <taxon>Pseudomonadati</taxon>
        <taxon>Myxococcota</taxon>
        <taxon>Polyangia</taxon>
        <taxon>Nannocystales</taxon>
        <taxon>Nannocystaceae</taxon>
        <taxon>Plesiocystis</taxon>
    </lineage>
</organism>
<dbReference type="AlphaFoldDB" id="A6GCL3"/>
<dbReference type="RefSeq" id="WP_006974454.1">
    <property type="nucleotide sequence ID" value="NZ_ABCS01000066.1"/>
</dbReference>
<keyword evidence="2" id="KW-1185">Reference proteome</keyword>